<dbReference type="PANTHER" id="PTHR30121:SF6">
    <property type="entry name" value="SLR6007 PROTEIN"/>
    <property type="match status" value="1"/>
</dbReference>
<protein>
    <submittedName>
        <fullName evidence="2">Type IV secretory system conjugative DNA transfer family protein</fullName>
    </submittedName>
</protein>
<name>A0ABP7FFU2_9MICO</name>
<feature type="compositionally biased region" description="Polar residues" evidence="1">
    <location>
        <begin position="691"/>
        <end position="701"/>
    </location>
</feature>
<dbReference type="Proteomes" id="UP001501004">
    <property type="component" value="Unassembled WGS sequence"/>
</dbReference>
<dbReference type="EMBL" id="BAABAE010000002">
    <property type="protein sequence ID" value="GAA3734716.1"/>
    <property type="molecule type" value="Genomic_DNA"/>
</dbReference>
<dbReference type="PANTHER" id="PTHR30121">
    <property type="entry name" value="UNCHARACTERIZED PROTEIN YJGR-RELATED"/>
    <property type="match status" value="1"/>
</dbReference>
<dbReference type="InterPro" id="IPR051162">
    <property type="entry name" value="T4SS_component"/>
</dbReference>
<dbReference type="SUPFAM" id="SSF52540">
    <property type="entry name" value="P-loop containing nucleoside triphosphate hydrolases"/>
    <property type="match status" value="1"/>
</dbReference>
<organism evidence="2 3">
    <name type="scientific">Leifsonella bigeumensis</name>
    <dbReference type="NCBI Taxonomy" id="433643"/>
    <lineage>
        <taxon>Bacteria</taxon>
        <taxon>Bacillati</taxon>
        <taxon>Actinomycetota</taxon>
        <taxon>Actinomycetes</taxon>
        <taxon>Micrococcales</taxon>
        <taxon>Microbacteriaceae</taxon>
        <taxon>Leifsonella</taxon>
    </lineage>
</organism>
<dbReference type="InterPro" id="IPR003688">
    <property type="entry name" value="TraG/VirD4"/>
</dbReference>
<accession>A0ABP7FFU2</accession>
<sequence length="719" mass="78090">MRPPEPSRELIWQQVHWPVPLDGQLASGLLRRWASDLTRQPIIWEVRVSEGTVTHMVGTPAHQVKAVTRAIEGLVPGTATSAEGDARPQVARSARLQVKGQQLHLAADNAPHAARTLLAALTEAHFREEHAVLQVVLSRGRSPQTLQAQPADPTQSWFEVLASGGRPASSELAGRMRDKANQPGFEAVVRLAATAKSEARRVTIMQGILAALRTLQAPGVRIDFVKDSGDSLDRALVPFWAPLRLSADEVLSLIAWPLEADDLPGLPAAHPKALRLSGTDIEKVRVFAKTTAPGKVQPLGLSIEDNLFHSVILGPTGSGKSTAMLNLIVADLKAGRGLVVIDPKGDLVQDILERIPQSRRGDVAVLDPTDPVPVGLNPLRVPGTSAELIADSVVTIFRDLFPSSFGPRTSEMVHASILTLANHPSATLTWLPRLLADARFRSTLIGGLSDPDGLESLWADYGEMSERQQAQFAGPVLSRLRQFLLRPSLKRVLDQSEPKFQLEEVFTKHKVLLVPLNTGILGNDAARLLGSLLVSQLWQLTLGRAAQSKSQRPPVSIYVDELQEFIHLGGNDLSDALARSRSLGVAWNLAHQFRDQLPTDTKNALDANALNKIIFGLGVKDAREVAAMAPDLIAEDFMTLPQYGIYASLMRNRRHLGWVSGQTAPPPAATSSPIEIIATSQARYGREPEPTNESSAPASQNAKRKPSDEPIGRRRRRTS</sequence>
<feature type="compositionally biased region" description="Low complexity" evidence="1">
    <location>
        <begin position="669"/>
        <end position="680"/>
    </location>
</feature>
<gene>
    <name evidence="2" type="ORF">GCM10022239_08550</name>
</gene>
<feature type="region of interest" description="Disordered" evidence="1">
    <location>
        <begin position="661"/>
        <end position="719"/>
    </location>
</feature>
<dbReference type="Gene3D" id="3.40.50.300">
    <property type="entry name" value="P-loop containing nucleotide triphosphate hydrolases"/>
    <property type="match status" value="2"/>
</dbReference>
<dbReference type="CDD" id="cd01127">
    <property type="entry name" value="TrwB_TraG_TraD_VirD4"/>
    <property type="match status" value="2"/>
</dbReference>
<evidence type="ECO:0000313" key="3">
    <source>
        <dbReference type="Proteomes" id="UP001501004"/>
    </source>
</evidence>
<dbReference type="InterPro" id="IPR027417">
    <property type="entry name" value="P-loop_NTPase"/>
</dbReference>
<reference evidence="3" key="1">
    <citation type="journal article" date="2019" name="Int. J. Syst. Evol. Microbiol.">
        <title>The Global Catalogue of Microorganisms (GCM) 10K type strain sequencing project: providing services to taxonomists for standard genome sequencing and annotation.</title>
        <authorList>
            <consortium name="The Broad Institute Genomics Platform"/>
            <consortium name="The Broad Institute Genome Sequencing Center for Infectious Disease"/>
            <person name="Wu L."/>
            <person name="Ma J."/>
        </authorList>
    </citation>
    <scope>NUCLEOTIDE SEQUENCE [LARGE SCALE GENOMIC DNA]</scope>
    <source>
        <strain evidence="3">JCM 16949</strain>
    </source>
</reference>
<evidence type="ECO:0000256" key="1">
    <source>
        <dbReference type="SAM" id="MobiDB-lite"/>
    </source>
</evidence>
<comment type="caution">
    <text evidence="2">The sequence shown here is derived from an EMBL/GenBank/DDBJ whole genome shotgun (WGS) entry which is preliminary data.</text>
</comment>
<proteinExistence type="predicted"/>
<keyword evidence="3" id="KW-1185">Reference proteome</keyword>
<evidence type="ECO:0000313" key="2">
    <source>
        <dbReference type="EMBL" id="GAA3734716.1"/>
    </source>
</evidence>
<dbReference type="Pfam" id="PF02534">
    <property type="entry name" value="T4SS-DNA_transf"/>
    <property type="match status" value="1"/>
</dbReference>